<sequence>MGDASQLPLMARTNTTGSSLFFTLFLILVLVVQSNAARPRQLRDQNVDVEDKAAATEVVVVGKKEEAKSNYREMKNLPPFPFPFPDLPLAPPLQLPPLPLTPPLQLPPLPLTPPLQLPPLPFTPPFGGFPLPPFPFSFPPIPFLSPPPP</sequence>
<evidence type="ECO:0000256" key="1">
    <source>
        <dbReference type="SAM" id="SignalP"/>
    </source>
</evidence>
<gene>
    <name evidence="2" type="ORF">V6N11_018078</name>
</gene>
<feature type="chain" id="PRO_5047286059" evidence="1">
    <location>
        <begin position="37"/>
        <end position="149"/>
    </location>
</feature>
<comment type="caution">
    <text evidence="2">The sequence shown here is derived from an EMBL/GenBank/DDBJ whole genome shotgun (WGS) entry which is preliminary data.</text>
</comment>
<dbReference type="EMBL" id="JBBPBN010000008">
    <property type="protein sequence ID" value="KAK9033040.1"/>
    <property type="molecule type" value="Genomic_DNA"/>
</dbReference>
<keyword evidence="3" id="KW-1185">Reference proteome</keyword>
<reference evidence="2 3" key="1">
    <citation type="journal article" date="2024" name="G3 (Bethesda)">
        <title>Genome assembly of Hibiscus sabdariffa L. provides insights into metabolisms of medicinal natural products.</title>
        <authorList>
            <person name="Kim T."/>
        </authorList>
    </citation>
    <scope>NUCLEOTIDE SEQUENCE [LARGE SCALE GENOMIC DNA]</scope>
    <source>
        <strain evidence="2">TK-2024</strain>
        <tissue evidence="2">Old leaves</tissue>
    </source>
</reference>
<name>A0ABR2T6C4_9ROSI</name>
<dbReference type="Proteomes" id="UP001396334">
    <property type="component" value="Unassembled WGS sequence"/>
</dbReference>
<protein>
    <submittedName>
        <fullName evidence="2">Uncharacterized protein</fullName>
    </submittedName>
</protein>
<organism evidence="2 3">
    <name type="scientific">Hibiscus sabdariffa</name>
    <name type="common">roselle</name>
    <dbReference type="NCBI Taxonomy" id="183260"/>
    <lineage>
        <taxon>Eukaryota</taxon>
        <taxon>Viridiplantae</taxon>
        <taxon>Streptophyta</taxon>
        <taxon>Embryophyta</taxon>
        <taxon>Tracheophyta</taxon>
        <taxon>Spermatophyta</taxon>
        <taxon>Magnoliopsida</taxon>
        <taxon>eudicotyledons</taxon>
        <taxon>Gunneridae</taxon>
        <taxon>Pentapetalae</taxon>
        <taxon>rosids</taxon>
        <taxon>malvids</taxon>
        <taxon>Malvales</taxon>
        <taxon>Malvaceae</taxon>
        <taxon>Malvoideae</taxon>
        <taxon>Hibiscus</taxon>
    </lineage>
</organism>
<proteinExistence type="predicted"/>
<keyword evidence="1" id="KW-0732">Signal</keyword>
<feature type="signal peptide" evidence="1">
    <location>
        <begin position="1"/>
        <end position="36"/>
    </location>
</feature>
<evidence type="ECO:0000313" key="3">
    <source>
        <dbReference type="Proteomes" id="UP001396334"/>
    </source>
</evidence>
<evidence type="ECO:0000313" key="2">
    <source>
        <dbReference type="EMBL" id="KAK9033040.1"/>
    </source>
</evidence>
<accession>A0ABR2T6C4</accession>